<accession>A8H7R7</accession>
<feature type="signal peptide" evidence="1">
    <location>
        <begin position="1"/>
        <end position="36"/>
    </location>
</feature>
<keyword evidence="1" id="KW-0732">Signal</keyword>
<keyword evidence="3" id="KW-1185">Reference proteome</keyword>
<dbReference type="HOGENOM" id="CLU_1160446_0_0_6"/>
<dbReference type="EMBL" id="CP000851">
    <property type="protein sequence ID" value="ABV88604.1"/>
    <property type="molecule type" value="Genomic_DNA"/>
</dbReference>
<reference evidence="2 3" key="1">
    <citation type="submission" date="2007-10" db="EMBL/GenBank/DDBJ databases">
        <title>Complete sequence of Shewanella pealeana ATCC 700345.</title>
        <authorList>
            <consortium name="US DOE Joint Genome Institute"/>
            <person name="Copeland A."/>
            <person name="Lucas S."/>
            <person name="Lapidus A."/>
            <person name="Barry K."/>
            <person name="Glavina del Rio T."/>
            <person name="Dalin E."/>
            <person name="Tice H."/>
            <person name="Pitluck S."/>
            <person name="Chertkov O."/>
            <person name="Brettin T."/>
            <person name="Bruce D."/>
            <person name="Detter J.C."/>
            <person name="Han C."/>
            <person name="Schmutz J."/>
            <person name="Larimer F."/>
            <person name="Land M."/>
            <person name="Hauser L."/>
            <person name="Kyrpides N."/>
            <person name="Kim E."/>
            <person name="Zhao J.-S.Z."/>
            <person name="Manno D."/>
            <person name="Hawari J."/>
            <person name="Richardson P."/>
        </authorList>
    </citation>
    <scope>NUCLEOTIDE SEQUENCE [LARGE SCALE GENOMIC DNA]</scope>
    <source>
        <strain evidence="3">ATCC 700345 / ANG-SQ1</strain>
    </source>
</reference>
<name>A8H7R7_SHEPA</name>
<gene>
    <name evidence="2" type="ordered locus">Spea_3289</name>
</gene>
<feature type="chain" id="PRO_5002723442" evidence="1">
    <location>
        <begin position="37"/>
        <end position="239"/>
    </location>
</feature>
<evidence type="ECO:0000256" key="1">
    <source>
        <dbReference type="SAM" id="SignalP"/>
    </source>
</evidence>
<dbReference type="Proteomes" id="UP000002608">
    <property type="component" value="Chromosome"/>
</dbReference>
<dbReference type="KEGG" id="spl:Spea_3289"/>
<sequence length="239" mass="26617">MAKASKIMKKHIRLINTLLSASLLLLTLSYTSLSYAAVDAANLEFVTAKQLEDSIQLDKAYDKFQQIAEQYSSSTIAQLSKIRLNELNGQVFRNGVKVDNDKYPQDSKLALANSVVKALSSNDYRYFFAHLAMPEDGTLFFTGLDQDEYNGLTKQISELKPAVRERFINDYAAIAASLKNETDTTVASAIANAKESHFSLSIDGCGFSDSSNTCYNYRSEQGNRYIILEQAGRFYFSGL</sequence>
<evidence type="ECO:0000313" key="3">
    <source>
        <dbReference type="Proteomes" id="UP000002608"/>
    </source>
</evidence>
<protein>
    <submittedName>
        <fullName evidence="2">Uncharacterized protein</fullName>
    </submittedName>
</protein>
<dbReference type="AlphaFoldDB" id="A8H7R7"/>
<evidence type="ECO:0000313" key="2">
    <source>
        <dbReference type="EMBL" id="ABV88604.1"/>
    </source>
</evidence>
<organism evidence="2 3">
    <name type="scientific">Shewanella pealeana (strain ATCC 700345 / ANG-SQ1)</name>
    <dbReference type="NCBI Taxonomy" id="398579"/>
    <lineage>
        <taxon>Bacteria</taxon>
        <taxon>Pseudomonadati</taxon>
        <taxon>Pseudomonadota</taxon>
        <taxon>Gammaproteobacteria</taxon>
        <taxon>Alteromonadales</taxon>
        <taxon>Shewanellaceae</taxon>
        <taxon>Shewanella</taxon>
    </lineage>
</organism>
<proteinExistence type="predicted"/>
<dbReference type="STRING" id="398579.Spea_3289"/>